<comment type="caution">
    <text evidence="4">The sequence shown here is derived from an EMBL/GenBank/DDBJ whole genome shotgun (WGS) entry which is preliminary data.</text>
</comment>
<dbReference type="InterPro" id="IPR015965">
    <property type="entry name" value="tRNA_lig_PDEase"/>
</dbReference>
<dbReference type="InterPro" id="IPR023797">
    <property type="entry name" value="RNA3'_phos_cyclase_dom"/>
</dbReference>
<dbReference type="GO" id="GO:0003972">
    <property type="term" value="F:RNA ligase (ATP) activity"/>
    <property type="evidence" value="ECO:0007669"/>
    <property type="project" value="InterPro"/>
</dbReference>
<dbReference type="GO" id="GO:0003963">
    <property type="term" value="F:RNA-3'-phosphate cyclase activity"/>
    <property type="evidence" value="ECO:0007669"/>
    <property type="project" value="TreeGrafter"/>
</dbReference>
<dbReference type="Gene3D" id="3.65.10.20">
    <property type="entry name" value="RNA 3'-terminal phosphate cyclase domain"/>
    <property type="match status" value="1"/>
</dbReference>
<dbReference type="PANTHER" id="PTHR11096:SF0">
    <property type="entry name" value="RNA 3'-TERMINAL PHOSPHATE CYCLASE"/>
    <property type="match status" value="1"/>
</dbReference>
<dbReference type="InterPro" id="IPR036553">
    <property type="entry name" value="RPTC_insert"/>
</dbReference>
<sequence length="893" mass="95637">AAELCTQRIQSRGLGHLSLLPQAVDAHSVVCGAAEDAEVLTDEEKCSLDLCSDLDLRLPRLMMLSEALKKLKEGGFLADGVSNDIDSMEEAVKSSQAHELKLSSRWKTLYWMIALDWHFLWEDTSEALRLLLLEALRAMPELVAVNEPHVTLAWLGSEEHPELDEELGKLEGSQVHFSVKSVCYDRSGAGLLALRVNLETPYAELCQNRHPHITVAKGPGVAAKESNDLLQRLAELPSDFSSGPSGLVEKVLENSLKVTGVVQRQLASESLALATATADTLPEGHPVLPGLGLAATEQAVDVWATHESSIRIRKVERILGSLLCPVSQPLMHCKGWPPALRGKKWFTFHERPLQPSTRAALETLQRNGSFSTLHAAVAYLQLEDWQNLSLETLQQHLVDRLHGPGVKALRTAAAVLEVTGGPCFYVQCKSVGSQEQTLVFRRALAAAVSELMDWIPEIKNPHLTLSVHLKDDWMLLGFVFPKAAAEAKAKTAKVKVVPSEPTVGPGQSAAAAEIPLPEVTEGLLQIDGSTLEGGGQLLRNSAAYAAALQRGISICNVRGGRGTPGLRPAHLAALEALARLSSATLSGAAVGSGQVTFEAKGAAGAAVQVVDAGTGGSTMLMLQALLPMMLARSGLEGGCPVEVIFKGGTNVCSPRPFEINAPQVDYVELVLFPVLRKLFGVTLELQVKQRGFLHGGGEVLVRCSTPRWPLEASEMVEPGEILEVAGTLYRSAAVPQNVLPRMLEGQLKKRPGGAAVLLKEKLPEIVPHFECQECPTANGADACGLVVVLRSSTGCHFGGDSMGRKGTMAEAVGEEAARKAWAAYGRGGCCDEHLEDQLVIFMALAKGTSRLRLGTKQSLHFQTALWLAQAFGASLRVVPDVQGEILEIEGVGS</sequence>
<dbReference type="InterPro" id="IPR037136">
    <property type="entry name" value="RNA3'_phos_cyclase_dom_sf"/>
</dbReference>
<feature type="domain" description="RNA 3'-terminal phosphate cyclase insert" evidence="2">
    <location>
        <begin position="717"/>
        <end position="820"/>
    </location>
</feature>
<evidence type="ECO:0000313" key="5">
    <source>
        <dbReference type="EMBL" id="CAL1146620.1"/>
    </source>
</evidence>
<evidence type="ECO:0000313" key="6">
    <source>
        <dbReference type="EMBL" id="CAL4780557.1"/>
    </source>
</evidence>
<dbReference type="GO" id="GO:0005524">
    <property type="term" value="F:ATP binding"/>
    <property type="evidence" value="ECO:0007669"/>
    <property type="project" value="InterPro"/>
</dbReference>
<name>A0A9P1G0B0_9DINO</name>
<evidence type="ECO:0000313" key="4">
    <source>
        <dbReference type="EMBL" id="CAI3993245.1"/>
    </source>
</evidence>
<dbReference type="AlphaFoldDB" id="A0A9P1G0B0"/>
<dbReference type="SUPFAM" id="SSF55205">
    <property type="entry name" value="EPT/RTPC-like"/>
    <property type="match status" value="1"/>
</dbReference>
<organism evidence="4">
    <name type="scientific">Cladocopium goreaui</name>
    <dbReference type="NCBI Taxonomy" id="2562237"/>
    <lineage>
        <taxon>Eukaryota</taxon>
        <taxon>Sar</taxon>
        <taxon>Alveolata</taxon>
        <taxon>Dinophyceae</taxon>
        <taxon>Suessiales</taxon>
        <taxon>Symbiodiniaceae</taxon>
        <taxon>Cladocopium</taxon>
    </lineage>
</organism>
<dbReference type="Pfam" id="PF01137">
    <property type="entry name" value="RTC"/>
    <property type="match status" value="1"/>
</dbReference>
<dbReference type="EMBL" id="CAMXCT010001806">
    <property type="protein sequence ID" value="CAI3993245.1"/>
    <property type="molecule type" value="Genomic_DNA"/>
</dbReference>
<dbReference type="EMBL" id="CAMXCT030001806">
    <property type="protein sequence ID" value="CAL4780557.1"/>
    <property type="molecule type" value="Genomic_DNA"/>
</dbReference>
<dbReference type="EMBL" id="CAMXCT020001806">
    <property type="protein sequence ID" value="CAL1146620.1"/>
    <property type="molecule type" value="Genomic_DNA"/>
</dbReference>
<evidence type="ECO:0000313" key="7">
    <source>
        <dbReference type="Proteomes" id="UP001152797"/>
    </source>
</evidence>
<feature type="non-terminal residue" evidence="4">
    <location>
        <position position="893"/>
    </location>
</feature>
<dbReference type="InterPro" id="IPR000228">
    <property type="entry name" value="RNA3'_term_phos_cyc"/>
</dbReference>
<dbReference type="PANTHER" id="PTHR11096">
    <property type="entry name" value="RNA 3' TERMINAL PHOSPHATE CYCLASE"/>
    <property type="match status" value="1"/>
</dbReference>
<dbReference type="OrthoDB" id="25029at2759"/>
<evidence type="ECO:0000259" key="3">
    <source>
        <dbReference type="Pfam" id="PF08302"/>
    </source>
</evidence>
<dbReference type="Proteomes" id="UP001152797">
    <property type="component" value="Unassembled WGS sequence"/>
</dbReference>
<keyword evidence="7" id="KW-1185">Reference proteome</keyword>
<feature type="domain" description="RNA 3'-terminal phosphate cyclase" evidence="1">
    <location>
        <begin position="531"/>
        <end position="871"/>
    </location>
</feature>
<reference evidence="4" key="1">
    <citation type="submission" date="2022-10" db="EMBL/GenBank/DDBJ databases">
        <authorList>
            <person name="Chen Y."/>
            <person name="Dougan E. K."/>
            <person name="Chan C."/>
            <person name="Rhodes N."/>
            <person name="Thang M."/>
        </authorList>
    </citation>
    <scope>NUCLEOTIDE SEQUENCE</scope>
</reference>
<dbReference type="InterPro" id="IPR013792">
    <property type="entry name" value="RNA3'P_cycl/enolpyr_Trfase_a/b"/>
</dbReference>
<dbReference type="Gene3D" id="3.30.360.20">
    <property type="entry name" value="RNA 3'-terminal phosphate cyclase, insert domain"/>
    <property type="match status" value="1"/>
</dbReference>
<evidence type="ECO:0000259" key="2">
    <source>
        <dbReference type="Pfam" id="PF05189"/>
    </source>
</evidence>
<dbReference type="InterPro" id="IPR013791">
    <property type="entry name" value="RNA3'-term_phos_cycl_insert"/>
</dbReference>
<accession>A0A9P1G0B0</accession>
<protein>
    <submittedName>
        <fullName evidence="6">RNA 3'-terminal phosphate cyclase</fullName>
    </submittedName>
</protein>
<evidence type="ECO:0000259" key="1">
    <source>
        <dbReference type="Pfam" id="PF01137"/>
    </source>
</evidence>
<reference evidence="5" key="2">
    <citation type="submission" date="2024-04" db="EMBL/GenBank/DDBJ databases">
        <authorList>
            <person name="Chen Y."/>
            <person name="Shah S."/>
            <person name="Dougan E. K."/>
            <person name="Thang M."/>
            <person name="Chan C."/>
        </authorList>
    </citation>
    <scope>NUCLEOTIDE SEQUENCE [LARGE SCALE GENOMIC DNA]</scope>
</reference>
<feature type="domain" description="tRNA ligase phosphodiesterase" evidence="3">
    <location>
        <begin position="172"/>
        <end position="264"/>
    </location>
</feature>
<dbReference type="Pfam" id="PF08302">
    <property type="entry name" value="tRNA_lig_CPD"/>
    <property type="match status" value="1"/>
</dbReference>
<dbReference type="GO" id="GO:0006388">
    <property type="term" value="P:tRNA splicing, via endonucleolytic cleavage and ligation"/>
    <property type="evidence" value="ECO:0007669"/>
    <property type="project" value="InterPro"/>
</dbReference>
<gene>
    <name evidence="4" type="ORF">C1SCF055_LOCUS20013</name>
</gene>
<dbReference type="Pfam" id="PF05189">
    <property type="entry name" value="RTC_insert"/>
    <property type="match status" value="1"/>
</dbReference>
<proteinExistence type="predicted"/>